<evidence type="ECO:0000259" key="6">
    <source>
        <dbReference type="PROSITE" id="PS51158"/>
    </source>
</evidence>
<keyword evidence="8" id="KW-1185">Reference proteome</keyword>
<dbReference type="SUPFAM" id="SSF56112">
    <property type="entry name" value="Protein kinase-like (PK-like)"/>
    <property type="match status" value="1"/>
</dbReference>
<name>A0A2B4SZX5_STYPI</name>
<dbReference type="GO" id="GO:0004674">
    <property type="term" value="F:protein serine/threonine kinase activity"/>
    <property type="evidence" value="ECO:0007669"/>
    <property type="project" value="UniProtKB-KW"/>
</dbReference>
<dbReference type="Proteomes" id="UP000225706">
    <property type="component" value="Unassembled WGS sequence"/>
</dbReference>
<accession>A0A2B4SZX5</accession>
<dbReference type="GO" id="GO:0005524">
    <property type="term" value="F:ATP binding"/>
    <property type="evidence" value="ECO:0007669"/>
    <property type="project" value="UniProtKB-KW"/>
</dbReference>
<proteinExistence type="predicted"/>
<dbReference type="Gene3D" id="3.30.200.20">
    <property type="entry name" value="Phosphorylase Kinase, domain 1"/>
    <property type="match status" value="1"/>
</dbReference>
<dbReference type="PANTHER" id="PTHR45992:SF2">
    <property type="entry name" value="EUKARYOTIC ELONGATION FACTOR 2 KINASE"/>
    <property type="match status" value="1"/>
</dbReference>
<keyword evidence="2" id="KW-0808">Transferase</keyword>
<evidence type="ECO:0000256" key="3">
    <source>
        <dbReference type="ARBA" id="ARBA00022741"/>
    </source>
</evidence>
<dbReference type="PROSITE" id="PS51158">
    <property type="entry name" value="ALPHA_KINASE"/>
    <property type="match status" value="1"/>
</dbReference>
<dbReference type="GO" id="GO:1903013">
    <property type="term" value="P:response to differentiation-inducing factor 1"/>
    <property type="evidence" value="ECO:0007669"/>
    <property type="project" value="TreeGrafter"/>
</dbReference>
<sequence length="399" mass="44980">MKQRKEGKEKWEDFEARVGMKRSCADTRDFVPFGDYDDLTMENIKEACEKYYQAPEGSYDKLAPDRGPSCTKLEQIKGKKVYFIRFLPPKSTDVAPKLGQQLFEDSLAPAKVTMSVPSPVKTSGNLPALHSMVFPKSVSVTELLKAAKLVKPPATNITVLDLESFDVAEMKWVKSGSLTLEIEERRLANGAFRDAFRSTTIGKDAAQTAWVVKQYQEEAAKTINDDLSMSLGDHTRKQVQMSAVVRHLTKRFAKSVPPEFGGTFEYVKVFFALFKKQPVTIEEFVQGEFHKYVNNNGFHIPSPSVEFDEIYEKAQCLVNYSYQISEKKVMLLDIQGSSFKLYDPDIATTDLLVNDSKEVNFYAGNLSCIAIDEFKSKHTCNKYCGMVSLKVFDENGSDV</sequence>
<dbReference type="AlphaFoldDB" id="A0A2B4SZX5"/>
<dbReference type="Gene3D" id="3.20.200.10">
    <property type="entry name" value="MHCK/EF2 kinase"/>
    <property type="match status" value="1"/>
</dbReference>
<dbReference type="InterPro" id="IPR004166">
    <property type="entry name" value="a-kinase_dom"/>
</dbReference>
<evidence type="ECO:0000256" key="5">
    <source>
        <dbReference type="ARBA" id="ARBA00022840"/>
    </source>
</evidence>
<comment type="caution">
    <text evidence="7">The sequence shown here is derived from an EMBL/GenBank/DDBJ whole genome shotgun (WGS) entry which is preliminary data.</text>
</comment>
<evidence type="ECO:0000313" key="8">
    <source>
        <dbReference type="Proteomes" id="UP000225706"/>
    </source>
</evidence>
<evidence type="ECO:0000313" key="7">
    <source>
        <dbReference type="EMBL" id="PFX34098.1"/>
    </source>
</evidence>
<dbReference type="PANTHER" id="PTHR45992">
    <property type="entry name" value="EUKARYOTIC ELONGATION FACTOR 2 KINASE-RELATED"/>
    <property type="match status" value="1"/>
</dbReference>
<feature type="domain" description="Alpha-type protein kinase" evidence="6">
    <location>
        <begin position="164"/>
        <end position="392"/>
    </location>
</feature>
<keyword evidence="3" id="KW-0547">Nucleotide-binding</keyword>
<keyword evidence="5" id="KW-0067">ATP-binding</keyword>
<keyword evidence="1" id="KW-0723">Serine/threonine-protein kinase</keyword>
<gene>
    <name evidence="7" type="primary">TRPM6</name>
    <name evidence="7" type="ORF">AWC38_SpisGene927</name>
</gene>
<dbReference type="EMBL" id="LSMT01000006">
    <property type="protein sequence ID" value="PFX34098.1"/>
    <property type="molecule type" value="Genomic_DNA"/>
</dbReference>
<dbReference type="Pfam" id="PF02816">
    <property type="entry name" value="Alpha_kinase"/>
    <property type="match status" value="1"/>
</dbReference>
<reference evidence="8" key="1">
    <citation type="journal article" date="2017" name="bioRxiv">
        <title>Comparative analysis of the genomes of Stylophora pistillata and Acropora digitifera provides evidence for extensive differences between species of corals.</title>
        <authorList>
            <person name="Voolstra C.R."/>
            <person name="Li Y."/>
            <person name="Liew Y.J."/>
            <person name="Baumgarten S."/>
            <person name="Zoccola D."/>
            <person name="Flot J.-F."/>
            <person name="Tambutte S."/>
            <person name="Allemand D."/>
            <person name="Aranda M."/>
        </authorList>
    </citation>
    <scope>NUCLEOTIDE SEQUENCE [LARGE SCALE GENOMIC DNA]</scope>
</reference>
<dbReference type="CDD" id="cd04515">
    <property type="entry name" value="Alpha_kinase"/>
    <property type="match status" value="1"/>
</dbReference>
<dbReference type="InterPro" id="IPR011009">
    <property type="entry name" value="Kinase-like_dom_sf"/>
</dbReference>
<dbReference type="InterPro" id="IPR051852">
    <property type="entry name" value="Alpha-type_PK"/>
</dbReference>
<dbReference type="SMART" id="SM00811">
    <property type="entry name" value="Alpha_kinase"/>
    <property type="match status" value="1"/>
</dbReference>
<keyword evidence="7" id="KW-0675">Receptor</keyword>
<evidence type="ECO:0000256" key="2">
    <source>
        <dbReference type="ARBA" id="ARBA00022679"/>
    </source>
</evidence>
<keyword evidence="4" id="KW-0418">Kinase</keyword>
<evidence type="ECO:0000256" key="1">
    <source>
        <dbReference type="ARBA" id="ARBA00022527"/>
    </source>
</evidence>
<evidence type="ECO:0000256" key="4">
    <source>
        <dbReference type="ARBA" id="ARBA00022777"/>
    </source>
</evidence>
<organism evidence="7 8">
    <name type="scientific">Stylophora pistillata</name>
    <name type="common">Smooth cauliflower coral</name>
    <dbReference type="NCBI Taxonomy" id="50429"/>
    <lineage>
        <taxon>Eukaryota</taxon>
        <taxon>Metazoa</taxon>
        <taxon>Cnidaria</taxon>
        <taxon>Anthozoa</taxon>
        <taxon>Hexacorallia</taxon>
        <taxon>Scleractinia</taxon>
        <taxon>Astrocoeniina</taxon>
        <taxon>Pocilloporidae</taxon>
        <taxon>Stylophora</taxon>
    </lineage>
</organism>
<protein>
    <submittedName>
        <fullName evidence="7">Transient receptor potential cation channel subfamily M member 6</fullName>
    </submittedName>
</protein>
<dbReference type="GO" id="GO:0031037">
    <property type="term" value="P:myosin II filament disassembly"/>
    <property type="evidence" value="ECO:0007669"/>
    <property type="project" value="TreeGrafter"/>
</dbReference>
<dbReference type="OrthoDB" id="5953554at2759"/>